<dbReference type="Gene3D" id="3.50.50.60">
    <property type="entry name" value="FAD/NAD(P)-binding domain"/>
    <property type="match status" value="1"/>
</dbReference>
<evidence type="ECO:0000259" key="3">
    <source>
        <dbReference type="Pfam" id="PF01266"/>
    </source>
</evidence>
<dbReference type="InterPro" id="IPR006076">
    <property type="entry name" value="FAD-dep_OxRdtase"/>
</dbReference>
<dbReference type="InterPro" id="IPR036188">
    <property type="entry name" value="FAD/NAD-bd_sf"/>
</dbReference>
<dbReference type="GO" id="GO:0005737">
    <property type="term" value="C:cytoplasm"/>
    <property type="evidence" value="ECO:0007669"/>
    <property type="project" value="TreeGrafter"/>
</dbReference>
<dbReference type="Gene3D" id="3.30.9.10">
    <property type="entry name" value="D-Amino Acid Oxidase, subunit A, domain 2"/>
    <property type="match status" value="1"/>
</dbReference>
<dbReference type="PRINTS" id="PR00757">
    <property type="entry name" value="AMINEOXDASEF"/>
</dbReference>
<dbReference type="GO" id="GO:0016491">
    <property type="term" value="F:oxidoreductase activity"/>
    <property type="evidence" value="ECO:0007669"/>
    <property type="project" value="UniProtKB-KW"/>
</dbReference>
<feature type="domain" description="FAD dependent oxidoreductase" evidence="3">
    <location>
        <begin position="5"/>
        <end position="343"/>
    </location>
</feature>
<dbReference type="EMBL" id="UOEO01000062">
    <property type="protein sequence ID" value="VAW17025.1"/>
    <property type="molecule type" value="Genomic_DNA"/>
</dbReference>
<dbReference type="PANTHER" id="PTHR13847:SF287">
    <property type="entry name" value="FAD-DEPENDENT OXIDOREDUCTASE DOMAIN-CONTAINING PROTEIN 1"/>
    <property type="match status" value="1"/>
</dbReference>
<dbReference type="PANTHER" id="PTHR13847">
    <property type="entry name" value="SARCOSINE DEHYDROGENASE-RELATED"/>
    <property type="match status" value="1"/>
</dbReference>
<sequence length="369" mass="39939">MIKTDILVIGAGIAGASVAALLSETKSVIILDMEGRAGYHTTGRSAALFSENYGAPPIRALTRASRAFFADTPSGFCESPLLAPRGFIQLARADQMEKLQQFAKSGRGLQELSIAELQNQLPYLNTSNIVAGILEAAAADIDVNALHMGYLRQAKNNGARLLCNQNVTALDYSGTIWSLATDKNRYQAPLVINAAGAWADEIAKMAGIEPIGLQPFKRTAAVVQFDKPIDRGMRFLNDIDENWYCKPEGSNLFLSPEDEIASPPCDAWADDFDVASVIERITHVLDLKPVRVESSWAGLRTFAPDRIFVVGFEPAATGFFWLAGQGGYGIQTAPASAALAASLVLNESLPYHLEEQNLDAGQFSPDRFR</sequence>
<organism evidence="4">
    <name type="scientific">hydrothermal vent metagenome</name>
    <dbReference type="NCBI Taxonomy" id="652676"/>
    <lineage>
        <taxon>unclassified sequences</taxon>
        <taxon>metagenomes</taxon>
        <taxon>ecological metagenomes</taxon>
    </lineage>
</organism>
<proteinExistence type="predicted"/>
<comment type="cofactor">
    <cofactor evidence="1">
        <name>FAD</name>
        <dbReference type="ChEBI" id="CHEBI:57692"/>
    </cofactor>
</comment>
<dbReference type="SUPFAM" id="SSF51905">
    <property type="entry name" value="FAD/NAD(P)-binding domain"/>
    <property type="match status" value="1"/>
</dbReference>
<evidence type="ECO:0000256" key="2">
    <source>
        <dbReference type="ARBA" id="ARBA00023002"/>
    </source>
</evidence>
<protein>
    <recommendedName>
        <fullName evidence="3">FAD dependent oxidoreductase domain-containing protein</fullName>
    </recommendedName>
</protein>
<accession>A0A3B0TEQ8</accession>
<name>A0A3B0TEQ8_9ZZZZ</name>
<evidence type="ECO:0000313" key="4">
    <source>
        <dbReference type="EMBL" id="VAW17025.1"/>
    </source>
</evidence>
<gene>
    <name evidence="4" type="ORF">MNBD_ALPHA12-1630</name>
</gene>
<evidence type="ECO:0000256" key="1">
    <source>
        <dbReference type="ARBA" id="ARBA00001974"/>
    </source>
</evidence>
<dbReference type="InterPro" id="IPR001613">
    <property type="entry name" value="Flavin_amine_oxidase"/>
</dbReference>
<dbReference type="AlphaFoldDB" id="A0A3B0TEQ8"/>
<dbReference type="Pfam" id="PF01266">
    <property type="entry name" value="DAO"/>
    <property type="match status" value="1"/>
</dbReference>
<keyword evidence="2" id="KW-0560">Oxidoreductase</keyword>
<reference evidence="4" key="1">
    <citation type="submission" date="2018-06" db="EMBL/GenBank/DDBJ databases">
        <authorList>
            <person name="Zhirakovskaya E."/>
        </authorList>
    </citation>
    <scope>NUCLEOTIDE SEQUENCE</scope>
</reference>